<evidence type="ECO:0000313" key="1">
    <source>
        <dbReference type="EMBL" id="GAA1956400.1"/>
    </source>
</evidence>
<dbReference type="Proteomes" id="UP001501116">
    <property type="component" value="Unassembled WGS sequence"/>
</dbReference>
<evidence type="ECO:0000313" key="2">
    <source>
        <dbReference type="Proteomes" id="UP001501116"/>
    </source>
</evidence>
<accession>A0ABN2QSK1</accession>
<gene>
    <name evidence="1" type="ORF">GCM10009754_27910</name>
</gene>
<organism evidence="1 2">
    <name type="scientific">Amycolatopsis minnesotensis</name>
    <dbReference type="NCBI Taxonomy" id="337894"/>
    <lineage>
        <taxon>Bacteria</taxon>
        <taxon>Bacillati</taxon>
        <taxon>Actinomycetota</taxon>
        <taxon>Actinomycetes</taxon>
        <taxon>Pseudonocardiales</taxon>
        <taxon>Pseudonocardiaceae</taxon>
        <taxon>Amycolatopsis</taxon>
    </lineage>
</organism>
<reference evidence="1 2" key="1">
    <citation type="journal article" date="2019" name="Int. J. Syst. Evol. Microbiol.">
        <title>The Global Catalogue of Microorganisms (GCM) 10K type strain sequencing project: providing services to taxonomists for standard genome sequencing and annotation.</title>
        <authorList>
            <consortium name="The Broad Institute Genomics Platform"/>
            <consortium name="The Broad Institute Genome Sequencing Center for Infectious Disease"/>
            <person name="Wu L."/>
            <person name="Ma J."/>
        </authorList>
    </citation>
    <scope>NUCLEOTIDE SEQUENCE [LARGE SCALE GENOMIC DNA]</scope>
    <source>
        <strain evidence="1 2">JCM 14545</strain>
    </source>
</reference>
<keyword evidence="2" id="KW-1185">Reference proteome</keyword>
<name>A0ABN2QSK1_9PSEU</name>
<proteinExistence type="predicted"/>
<comment type="caution">
    <text evidence="1">The sequence shown here is derived from an EMBL/GenBank/DDBJ whole genome shotgun (WGS) entry which is preliminary data.</text>
</comment>
<sequence length="76" mass="8124">MWSSTEDTADTADTALKVVVSPAIETVHGRIAWVEMMIMLCLGSLPLRQGNTPPGDAPLEVGHDWNTADAPVHTVV</sequence>
<protein>
    <submittedName>
        <fullName evidence="1">Uncharacterized protein</fullName>
    </submittedName>
</protein>
<dbReference type="EMBL" id="BAAANN010000009">
    <property type="protein sequence ID" value="GAA1956400.1"/>
    <property type="molecule type" value="Genomic_DNA"/>
</dbReference>